<comment type="caution">
    <text evidence="2">The sequence shown here is derived from an EMBL/GenBank/DDBJ whole genome shotgun (WGS) entry which is preliminary data.</text>
</comment>
<accession>A0A839K0C9</accession>
<organism evidence="2 3">
    <name type="scientific">Variimorphobacter saccharofermentans</name>
    <dbReference type="NCBI Taxonomy" id="2755051"/>
    <lineage>
        <taxon>Bacteria</taxon>
        <taxon>Bacillati</taxon>
        <taxon>Bacillota</taxon>
        <taxon>Clostridia</taxon>
        <taxon>Lachnospirales</taxon>
        <taxon>Lachnospiraceae</taxon>
        <taxon>Variimorphobacter</taxon>
    </lineage>
</organism>
<dbReference type="Proteomes" id="UP000574276">
    <property type="component" value="Unassembled WGS sequence"/>
</dbReference>
<gene>
    <name evidence="2" type="ORF">H0486_05755</name>
</gene>
<evidence type="ECO:0000313" key="3">
    <source>
        <dbReference type="Proteomes" id="UP000574276"/>
    </source>
</evidence>
<dbReference type="SUPFAM" id="SSF143100">
    <property type="entry name" value="TTHA1013/TTHA0281-like"/>
    <property type="match status" value="1"/>
</dbReference>
<dbReference type="Gene3D" id="3.30.160.250">
    <property type="match status" value="1"/>
</dbReference>
<evidence type="ECO:0000313" key="2">
    <source>
        <dbReference type="EMBL" id="MBB2182379.1"/>
    </source>
</evidence>
<keyword evidence="3" id="KW-1185">Reference proteome</keyword>
<proteinExistence type="predicted"/>
<feature type="domain" description="HicB-like antitoxin of toxin-antitoxin system" evidence="1">
    <location>
        <begin position="3"/>
        <end position="41"/>
    </location>
</feature>
<dbReference type="InterPro" id="IPR035069">
    <property type="entry name" value="TTHA1013/TTHA0281-like"/>
</dbReference>
<name>A0A839K0C9_9FIRM</name>
<evidence type="ECO:0000259" key="1">
    <source>
        <dbReference type="Pfam" id="PF15919"/>
    </source>
</evidence>
<dbReference type="AlphaFoldDB" id="A0A839K0C9"/>
<dbReference type="InterPro" id="IPR031807">
    <property type="entry name" value="HicB-like"/>
</dbReference>
<sequence length="59" mass="6295">MTYLVVLEPSDDGGFGVYFPHLPGCISYGSNAEEAIKLSSNVAGLQSGCFLSKLTRRTP</sequence>
<dbReference type="Pfam" id="PF15919">
    <property type="entry name" value="HicB_lk_antitox"/>
    <property type="match status" value="1"/>
</dbReference>
<reference evidence="2 3" key="1">
    <citation type="submission" date="2020-07" db="EMBL/GenBank/DDBJ databases">
        <title>Characterization and genome sequencing of isolate MD1, a novel member within the family Lachnospiraceae.</title>
        <authorList>
            <person name="Rettenmaier R."/>
            <person name="Di Bello L."/>
            <person name="Zinser C."/>
            <person name="Scheitz K."/>
            <person name="Liebl W."/>
            <person name="Zverlov V."/>
        </authorList>
    </citation>
    <scope>NUCLEOTIDE SEQUENCE [LARGE SCALE GENOMIC DNA]</scope>
    <source>
        <strain evidence="2 3">MD1</strain>
    </source>
</reference>
<dbReference type="EMBL" id="JACEGA010000001">
    <property type="protein sequence ID" value="MBB2182379.1"/>
    <property type="molecule type" value="Genomic_DNA"/>
</dbReference>
<protein>
    <submittedName>
        <fullName evidence="2">Type II toxin-antitoxin system HicB family antitoxin</fullName>
    </submittedName>
</protein>